<keyword evidence="7" id="KW-1185">Reference proteome</keyword>
<evidence type="ECO:0000256" key="4">
    <source>
        <dbReference type="SAM" id="MobiDB-lite"/>
    </source>
</evidence>
<proteinExistence type="inferred from homology"/>
<evidence type="ECO:0000259" key="5">
    <source>
        <dbReference type="SMART" id="SM00470"/>
    </source>
</evidence>
<reference evidence="6" key="2">
    <citation type="submission" date="2024-02" db="EMBL/GenBank/DDBJ databases">
        <authorList>
            <person name="Prathaban M."/>
            <person name="Mythili R."/>
            <person name="Sharmila Devi N."/>
            <person name="Sobanaa M."/>
            <person name="Prathiviraj R."/>
            <person name="Selvin J."/>
        </authorList>
    </citation>
    <scope>NUCLEOTIDE SEQUENCE</scope>
    <source>
        <strain evidence="6">MP1014</strain>
    </source>
</reference>
<dbReference type="NCBIfam" id="TIGR00180">
    <property type="entry name" value="parB_part"/>
    <property type="match status" value="1"/>
</dbReference>
<evidence type="ECO:0000313" key="6">
    <source>
        <dbReference type="EMBL" id="MEG3614075.1"/>
    </source>
</evidence>
<comment type="caution">
    <text evidence="6">The sequence shown here is derived from an EMBL/GenBank/DDBJ whole genome shotgun (WGS) entry which is preliminary data.</text>
</comment>
<dbReference type="EMBL" id="JBAGLP010000105">
    <property type="protein sequence ID" value="MEG3614075.1"/>
    <property type="molecule type" value="Genomic_DNA"/>
</dbReference>
<dbReference type="Proteomes" id="UP001310387">
    <property type="component" value="Unassembled WGS sequence"/>
</dbReference>
<dbReference type="SUPFAM" id="SSF110849">
    <property type="entry name" value="ParB/Sulfiredoxin"/>
    <property type="match status" value="1"/>
</dbReference>
<evidence type="ECO:0000256" key="2">
    <source>
        <dbReference type="ARBA" id="ARBA00022829"/>
    </source>
</evidence>
<feature type="compositionally biased region" description="Basic and acidic residues" evidence="4">
    <location>
        <begin position="96"/>
        <end position="112"/>
    </location>
</feature>
<evidence type="ECO:0000256" key="1">
    <source>
        <dbReference type="ARBA" id="ARBA00006295"/>
    </source>
</evidence>
<dbReference type="InterPro" id="IPR003115">
    <property type="entry name" value="ParB_N"/>
</dbReference>
<dbReference type="PANTHER" id="PTHR33375">
    <property type="entry name" value="CHROMOSOME-PARTITIONING PROTEIN PARB-RELATED"/>
    <property type="match status" value="1"/>
</dbReference>
<evidence type="ECO:0000313" key="7">
    <source>
        <dbReference type="Proteomes" id="UP001310387"/>
    </source>
</evidence>
<dbReference type="InterPro" id="IPR041468">
    <property type="entry name" value="HTH_ParB/Spo0J"/>
</dbReference>
<dbReference type="InterPro" id="IPR057240">
    <property type="entry name" value="ParB_dimer_C"/>
</dbReference>
<gene>
    <name evidence="6" type="ORF">V5O49_02955</name>
</gene>
<dbReference type="InterPro" id="IPR050336">
    <property type="entry name" value="Chromosome_partition/occlusion"/>
</dbReference>
<dbReference type="SMART" id="SM00470">
    <property type="entry name" value="ParB"/>
    <property type="match status" value="1"/>
</dbReference>
<dbReference type="Gene3D" id="1.10.10.2830">
    <property type="match status" value="1"/>
</dbReference>
<sequence length="430" mass="46115">MSQKKRGLGRGLGALIPQGPAQENPTDVFFSGGEDGRTSDVLTASAGSAADSEESGAGRTGRRSASWDSAIAGGRLSISSTPTRPGGTTGEELPAEADRTVPRYEVSEHDAPEDPASAFDAGESDRSEDRAASSAGDSGAVDAPGLDDGLVPVPGAQFAEVPLRAIRPNARQPRTVFDEGELDELVDSITEIGILQPIVVRPDPDTDGGFELIMGERRWRAAEQAGLETIPAIVRRTDNQQMLRDALLENLHRAALNPLEEAAAYRQLLDDFGCTHDELAAKIARSRPQISNTLRLLRLPPLVQRRVASGVLSAGHARALLGLTDGAEIERLAQRIVSEGLSVRATEEIVTLMQAADEEAPRRKKPRAGQRVEAMDELSSRLSDRFETRVKVNLGKTKGRMTVEFASVEDLNRILEVMAPEDPGVLKTSE</sequence>
<dbReference type="Pfam" id="PF23552">
    <property type="entry name" value="ParB_C"/>
    <property type="match status" value="1"/>
</dbReference>
<dbReference type="RefSeq" id="WP_332900921.1">
    <property type="nucleotide sequence ID" value="NZ_JBAGLP010000105.1"/>
</dbReference>
<dbReference type="Pfam" id="PF17762">
    <property type="entry name" value="HTH_ParB"/>
    <property type="match status" value="1"/>
</dbReference>
<dbReference type="CDD" id="cd16393">
    <property type="entry name" value="SPO0J_N"/>
    <property type="match status" value="1"/>
</dbReference>
<accession>A0ABU7Z484</accession>
<dbReference type="Pfam" id="PF02195">
    <property type="entry name" value="ParB_N"/>
    <property type="match status" value="1"/>
</dbReference>
<feature type="region of interest" description="Disordered" evidence="4">
    <location>
        <begin position="1"/>
        <end position="153"/>
    </location>
</feature>
<name>A0ABU7Z484_9MICO</name>
<keyword evidence="3" id="KW-0238">DNA-binding</keyword>
<protein>
    <submittedName>
        <fullName evidence="6">ParB/RepB/Spo0J family partition protein</fullName>
    </submittedName>
</protein>
<reference evidence="6" key="1">
    <citation type="journal article" date="2024" name="Antonie Van Leeuwenhoek">
        <title>Isoptericola haloaureus sp. nov., a dimorphic actinobacterium isolated from mangrove sediments of southeast India, implicating biosaline agricultural significance through nitrogen fixation and salt tolerance genes.</title>
        <authorList>
            <person name="Prathaban M."/>
            <person name="Prathiviraj R."/>
            <person name="Ravichandran M."/>
            <person name="Natarajan S.D."/>
            <person name="Sobanaa M."/>
            <person name="Hari Krishna Kumar S."/>
            <person name="Chandrasekar V."/>
            <person name="Selvin J."/>
        </authorList>
    </citation>
    <scope>NUCLEOTIDE SEQUENCE</scope>
    <source>
        <strain evidence="6">MP1014</strain>
    </source>
</reference>
<dbReference type="InterPro" id="IPR004437">
    <property type="entry name" value="ParB/RepB/Spo0J"/>
</dbReference>
<keyword evidence="2" id="KW-0159">Chromosome partition</keyword>
<feature type="domain" description="ParB-like N-terminal" evidence="5">
    <location>
        <begin position="159"/>
        <end position="251"/>
    </location>
</feature>
<dbReference type="Gene3D" id="3.90.1530.30">
    <property type="match status" value="1"/>
</dbReference>
<dbReference type="SUPFAM" id="SSF109709">
    <property type="entry name" value="KorB DNA-binding domain-like"/>
    <property type="match status" value="1"/>
</dbReference>
<comment type="similarity">
    <text evidence="1">Belongs to the ParB family.</text>
</comment>
<organism evidence="6 7">
    <name type="scientific">Isoptericola haloaureus</name>
    <dbReference type="NCBI Taxonomy" id="1542902"/>
    <lineage>
        <taxon>Bacteria</taxon>
        <taxon>Bacillati</taxon>
        <taxon>Actinomycetota</taxon>
        <taxon>Actinomycetes</taxon>
        <taxon>Micrococcales</taxon>
        <taxon>Promicromonosporaceae</taxon>
        <taxon>Isoptericola</taxon>
    </lineage>
</organism>
<dbReference type="PANTHER" id="PTHR33375:SF1">
    <property type="entry name" value="CHROMOSOME-PARTITIONING PROTEIN PARB-RELATED"/>
    <property type="match status" value="1"/>
</dbReference>
<dbReference type="InterPro" id="IPR036086">
    <property type="entry name" value="ParB/Sulfiredoxin_sf"/>
</dbReference>
<feature type="compositionally biased region" description="Low complexity" evidence="4">
    <location>
        <begin position="132"/>
        <end position="143"/>
    </location>
</feature>
<evidence type="ECO:0000256" key="3">
    <source>
        <dbReference type="ARBA" id="ARBA00023125"/>
    </source>
</evidence>